<keyword evidence="1" id="KW-1133">Transmembrane helix</keyword>
<gene>
    <name evidence="2" type="ORF">GCM10023349_46340</name>
</gene>
<reference evidence="3" key="1">
    <citation type="journal article" date="2019" name="Int. J. Syst. Evol. Microbiol.">
        <title>The Global Catalogue of Microorganisms (GCM) 10K type strain sequencing project: providing services to taxonomists for standard genome sequencing and annotation.</title>
        <authorList>
            <consortium name="The Broad Institute Genomics Platform"/>
            <consortium name="The Broad Institute Genome Sequencing Center for Infectious Disease"/>
            <person name="Wu L."/>
            <person name="Ma J."/>
        </authorList>
    </citation>
    <scope>NUCLEOTIDE SEQUENCE [LARGE SCALE GENOMIC DNA]</scope>
    <source>
        <strain evidence="3">JCM 18531</strain>
    </source>
</reference>
<evidence type="ECO:0000256" key="1">
    <source>
        <dbReference type="SAM" id="Phobius"/>
    </source>
</evidence>
<name>A0ABP8Y4Z6_9ACTN</name>
<dbReference type="EMBL" id="BAABKM010000005">
    <property type="protein sequence ID" value="GAA4720842.1"/>
    <property type="molecule type" value="Genomic_DNA"/>
</dbReference>
<proteinExistence type="predicted"/>
<comment type="caution">
    <text evidence="2">The sequence shown here is derived from an EMBL/GenBank/DDBJ whole genome shotgun (WGS) entry which is preliminary data.</text>
</comment>
<keyword evidence="3" id="KW-1185">Reference proteome</keyword>
<keyword evidence="1" id="KW-0812">Transmembrane</keyword>
<dbReference type="Proteomes" id="UP001499974">
    <property type="component" value="Unassembled WGS sequence"/>
</dbReference>
<sequence length="71" mass="7489">MHPRGTTRCYSDAWLNRSPLKGHAVLVFVKLLLPVLAGGAAGAITMVGVVQTQTAAPETNPANQQILTYGD</sequence>
<organism evidence="2 3">
    <name type="scientific">Nocardioides conyzicola</name>
    <dbReference type="NCBI Taxonomy" id="1651781"/>
    <lineage>
        <taxon>Bacteria</taxon>
        <taxon>Bacillati</taxon>
        <taxon>Actinomycetota</taxon>
        <taxon>Actinomycetes</taxon>
        <taxon>Propionibacteriales</taxon>
        <taxon>Nocardioidaceae</taxon>
        <taxon>Nocardioides</taxon>
    </lineage>
</organism>
<accession>A0ABP8Y4Z6</accession>
<feature type="transmembrane region" description="Helical" evidence="1">
    <location>
        <begin position="24"/>
        <end position="50"/>
    </location>
</feature>
<evidence type="ECO:0000313" key="3">
    <source>
        <dbReference type="Proteomes" id="UP001499974"/>
    </source>
</evidence>
<keyword evidence="1" id="KW-0472">Membrane</keyword>
<evidence type="ECO:0000313" key="2">
    <source>
        <dbReference type="EMBL" id="GAA4720842.1"/>
    </source>
</evidence>
<protein>
    <submittedName>
        <fullName evidence="2">Uncharacterized protein</fullName>
    </submittedName>
</protein>